<keyword evidence="2" id="KW-1185">Reference proteome</keyword>
<dbReference type="Proteomes" id="UP001500212">
    <property type="component" value="Unassembled WGS sequence"/>
</dbReference>
<proteinExistence type="predicted"/>
<organism evidence="1 2">
    <name type="scientific">Actinoallomurus liliacearum</name>
    <dbReference type="NCBI Taxonomy" id="1080073"/>
    <lineage>
        <taxon>Bacteria</taxon>
        <taxon>Bacillati</taxon>
        <taxon>Actinomycetota</taxon>
        <taxon>Actinomycetes</taxon>
        <taxon>Streptosporangiales</taxon>
        <taxon>Thermomonosporaceae</taxon>
        <taxon>Actinoallomurus</taxon>
    </lineage>
</organism>
<evidence type="ECO:0000313" key="2">
    <source>
        <dbReference type="Proteomes" id="UP001500212"/>
    </source>
</evidence>
<reference evidence="2" key="1">
    <citation type="journal article" date="2019" name="Int. J. Syst. Evol. Microbiol.">
        <title>The Global Catalogue of Microorganisms (GCM) 10K type strain sequencing project: providing services to taxonomists for standard genome sequencing and annotation.</title>
        <authorList>
            <consortium name="The Broad Institute Genomics Platform"/>
            <consortium name="The Broad Institute Genome Sequencing Center for Infectious Disease"/>
            <person name="Wu L."/>
            <person name="Ma J."/>
        </authorList>
    </citation>
    <scope>NUCLEOTIDE SEQUENCE [LARGE SCALE GENOMIC DNA]</scope>
    <source>
        <strain evidence="2">JCM 17938</strain>
    </source>
</reference>
<protein>
    <submittedName>
        <fullName evidence="1">Uncharacterized protein</fullName>
    </submittedName>
</protein>
<comment type="caution">
    <text evidence="1">The sequence shown here is derived from an EMBL/GenBank/DDBJ whole genome shotgun (WGS) entry which is preliminary data.</text>
</comment>
<sequence>MREGGHVVLPTPALQIRPFGDRVGPQLADSDINTPQVLMTGDWIGEIGQAAFRPEIRIG</sequence>
<gene>
    <name evidence="1" type="ORF">GCM10023195_14990</name>
</gene>
<dbReference type="EMBL" id="BAABHJ010000004">
    <property type="protein sequence ID" value="GAA4604407.1"/>
    <property type="molecule type" value="Genomic_DNA"/>
</dbReference>
<accession>A0ABP8TCG0</accession>
<name>A0ABP8TCG0_9ACTN</name>
<evidence type="ECO:0000313" key="1">
    <source>
        <dbReference type="EMBL" id="GAA4604407.1"/>
    </source>
</evidence>